<evidence type="ECO:0000313" key="2">
    <source>
        <dbReference type="Proteomes" id="UP000785613"/>
    </source>
</evidence>
<organism evidence="1 2">
    <name type="scientific">Massilia rubra</name>
    <dbReference type="NCBI Taxonomy" id="2607910"/>
    <lineage>
        <taxon>Bacteria</taxon>
        <taxon>Pseudomonadati</taxon>
        <taxon>Pseudomonadota</taxon>
        <taxon>Betaproteobacteria</taxon>
        <taxon>Burkholderiales</taxon>
        <taxon>Oxalobacteraceae</taxon>
        <taxon>Telluria group</taxon>
        <taxon>Massilia</taxon>
    </lineage>
</organism>
<dbReference type="Gene3D" id="3.90.550.20">
    <property type="match status" value="1"/>
</dbReference>
<dbReference type="SUPFAM" id="SSF53448">
    <property type="entry name" value="Nucleotide-diphospho-sugar transferases"/>
    <property type="match status" value="1"/>
</dbReference>
<accession>A0ABX0LI78</accession>
<dbReference type="EMBL" id="VUYU01000007">
    <property type="protein sequence ID" value="NHZ34379.1"/>
    <property type="molecule type" value="Genomic_DNA"/>
</dbReference>
<dbReference type="Proteomes" id="UP000785613">
    <property type="component" value="Unassembled WGS sequence"/>
</dbReference>
<keyword evidence="2" id="KW-1185">Reference proteome</keyword>
<sequence length="490" mass="54435">MHVDLAYEVLIKDLKAEFLAYKQWEAFCRQDAHGGADARARLHAAQSSYHVHLRELRRLVRRHGSDFDARRASSLLAIPTQPLAPGELIMHRIWLGGALPAMARESVRQWDCALDAIGAPDSGPYRLALWVWNGAQLRNDPCFHPAPGAHHAIGTYLCGTRLLTVHALDALARECGPGIAALLAQLHRQRYFVNLADYFRLLILHRCGGIYLDADTMPYRPATVFLCKPEVPDYVSFAVNRESNRLDASFVCWMNLFNDENGMLVARKANPAIAQLIARIDANLDAMGPAVPEKDKPHGAGYAATLHQATYGAWHDTIGRSLAGYHDLVARHGVLHDDAPETIVSGLHGMRLRVDALTHQPAPLTPSEQAGYDSCIAALDQRGWRLDDIGQLAEVAVVLSSTEVPRMAYASQLRAAAPGCHYYSFLSQDRQLDRVNDLFGAYLMAINAERIRRGNFWHTTHGHAMPDQRSYAKVHANLTTRLRGAHANER</sequence>
<proteinExistence type="predicted"/>
<dbReference type="Pfam" id="PF04488">
    <property type="entry name" value="Gly_transf_sug"/>
    <property type="match status" value="1"/>
</dbReference>
<protein>
    <submittedName>
        <fullName evidence="1">Uncharacterized protein</fullName>
    </submittedName>
</protein>
<dbReference type="InterPro" id="IPR029044">
    <property type="entry name" value="Nucleotide-diphossugar_trans"/>
</dbReference>
<dbReference type="InterPro" id="IPR007577">
    <property type="entry name" value="GlycoTrfase_DXD_sugar-bd_CS"/>
</dbReference>
<evidence type="ECO:0000313" key="1">
    <source>
        <dbReference type="EMBL" id="NHZ34379.1"/>
    </source>
</evidence>
<name>A0ABX0LI78_9BURK</name>
<comment type="caution">
    <text evidence="1">The sequence shown here is derived from an EMBL/GenBank/DDBJ whole genome shotgun (WGS) entry which is preliminary data.</text>
</comment>
<gene>
    <name evidence="1" type="ORF">F0185_12375</name>
</gene>
<dbReference type="RefSeq" id="WP_167224833.1">
    <property type="nucleotide sequence ID" value="NZ_VUYU01000007.1"/>
</dbReference>
<reference evidence="1 2" key="1">
    <citation type="submission" date="2019-09" db="EMBL/GenBank/DDBJ databases">
        <title>Taxonomy of Antarctic Massilia spp.: description of Massilia rubra sp. nov., Massilia aquatica sp. nov., Massilia mucilaginosa sp. nov., Massilia frigida sp. nov. isolated from streams, lakes and regoliths.</title>
        <authorList>
            <person name="Holochova P."/>
            <person name="Sedlacek I."/>
            <person name="Kralova S."/>
            <person name="Maslanova I."/>
            <person name="Busse H.-J."/>
            <person name="Stankova E."/>
            <person name="Vrbovska V."/>
            <person name="Kovarovic V."/>
            <person name="Bartak M."/>
            <person name="Svec P."/>
            <person name="Pantucek R."/>
        </authorList>
    </citation>
    <scope>NUCLEOTIDE SEQUENCE [LARGE SCALE GENOMIC DNA]</scope>
    <source>
        <strain evidence="1 2">CCM 8692</strain>
    </source>
</reference>